<feature type="compositionally biased region" description="Polar residues" evidence="7">
    <location>
        <begin position="211"/>
        <end position="223"/>
    </location>
</feature>
<evidence type="ECO:0000256" key="2">
    <source>
        <dbReference type="ARBA" id="ARBA00022499"/>
    </source>
</evidence>
<dbReference type="GO" id="GO:0005634">
    <property type="term" value="C:nucleus"/>
    <property type="evidence" value="ECO:0007669"/>
    <property type="project" value="UniProtKB-SubCell"/>
</dbReference>
<dbReference type="GeneID" id="108494592"/>
<dbReference type="RefSeq" id="XP_017664816.1">
    <property type="nucleotide sequence ID" value="XM_017809327.1"/>
</dbReference>
<evidence type="ECO:0000256" key="6">
    <source>
        <dbReference type="ARBA" id="ARBA00023306"/>
    </source>
</evidence>
<dbReference type="InterPro" id="IPR012568">
    <property type="entry name" value="KI67R"/>
</dbReference>
<dbReference type="InterPro" id="IPR029334">
    <property type="entry name" value="PP1-bd"/>
</dbReference>
<dbReference type="GO" id="GO:0051983">
    <property type="term" value="P:regulation of chromosome segregation"/>
    <property type="evidence" value="ECO:0007669"/>
    <property type="project" value="TreeGrafter"/>
</dbReference>
<feature type="compositionally biased region" description="Basic and acidic residues" evidence="7">
    <location>
        <begin position="1717"/>
        <end position="1728"/>
    </location>
</feature>
<sequence length="2547" mass="280298">MPRYGKIIVIKRNGTDGIVFPLTSTSCLFGRKTECDIRMRLPWVSNEHCKIEINENKEAVLTNLSAVNPTQLNGVCFEQPVPLKHGDVLTIIDRSFRFEYPLQSTPKKRRSRSPKDETLQVLHVQQVAEVELLHKQTSGSKSLGASDNAECEEKIANENKPITEENVSKALPVKPKTPKRSHRIHQVIKKQNEMSPFTNLYEKLKREMQTKKSLQKGNDSQQAAREGGESVVPEPSAQISSPGCDLGSLNKGKERGRSGNMEECVIVRSEVNHSGFQQLAAGGSAPRRSFPRSLQNSLSQEVSRDTSQSHLQNPEELSTPVTSKGAKVTPSKESGENSLFSLQQCSIERLDSSVREKIHISTTHTPKVSEADKHVLSTPRPRRKSPRSPFVSPSKEITGMNPVNANTPTTRWRVSLKPKCLSEIPAETPREGSGITQLPFPENKSMKQRRNSKGRPSGTPAQEVLKEISDQANFNSEVGLSESPSSFSNSKSPRRNSRQSKEFLDKSVHTETLASEELMASPAGQTPGSGRKRGRPRSSERKRGRPRSSERKRGRPRSSERKRGRPRSSGMLTETALETNTVQEHPGKTRDRKESGTPAELAMEGHHQKQDLEDAGDIRPRGLSAKRGSGSAPMLEDNKAVPETNTSGLLGGEDSGKTKRLSQKRKSDDLLLQTSGKRKRVSFGGHLSPELFDKSLPPNSPLKRGALPARLSLPYGTSPRAVLKKAQGLKLFTDQEEQMSQRSLPAQKSPAASSPSSGKAAPQVPSGSPAPYRKGRFSISQLPVPLPIPEEKDSGAQDLNAREKSGVRVKTPQSSPINQDDKTFASATPAKLTRSAQVGLKGTSTKRRSGAVGVLHAKRSGASSANLLVAKSWAEVVKLGVARPQTKTSKKSVRRGRPPKRINQPPKTPERKIKGHFSTGHAESPATIVVGRAYSTTLRSAGRVPKVVKNPVLKLNMNMDESFTGVPEMFQTPENKSEKTLPLAAAQSADFTPTCAAGDISDLHTPEESGEMMVSPLNNSDASEQKQESPGICHLLREKSSLSSVFDEISTKTPEKRKSVQEDNINVDSLSIIPERQASLVKSGRKRSTPKQKLEPVEVMSDIKQLLRTPEKGSEAVEFFSGIKQLLKTPKQNTEPAEALSGIRQLMRTPKEKLEPAEALSGIRRLMRTPKQELEPAEALSGIRQLMRTPKEKLEPAEALSGIKQLMKTPKQKLEPAEALSGIKRLMRTPKQKLEPAEALSGIKRLMRTPKQNTEPAEALSGIRQLMRTPKEKLEPAEALSGIRRLMRTPKQELEPAEALSGIRQLMRTPKEKLEPAEALSGIKELLRTPRRKPEPVEDLSGIRQLMRTPQQEPEPVTDEIALKRLLKTPVQKRGAVKGRAGVTSVQKTPKQKYPAVEDMIGISRIFKTPKEKVQPIENMFGISRLVKSPRQKNQPVEDFVGLQRLMAEPRQKPSDGEVDYAGMTEMFDTPEEMEVRSVMDSQQDSAPPCCNSSQKCENKGNTSQGEDSPQKESNSAGQSPQRRRRGRPRKTVHPAAAKQSEKDVNLKELQSLDTSSTQEEMGAITPENKGRGRRTKRCLQEVVSKHPDQEPHGATQRPGRGKRRELKELKHPSETLESCVEGSSVLPEEPANMKQPLQECGVDDMLESGDDPAKKTGSGSIQKENCQLQTDVNKSDSKSNDSGIEDSEEVLLSPRKRTRGVENTEPPIPPKRGRRARNDQVKQDPSAELHGTTRRLRKDPPAKVLQRDEQTFDKDPEAVTAEEPEKGTELEVQVTEKRVRSLRSTRNRKHSAEGKADTCGVTQNIQKTEETSNQTEAQPHIKNEMEVSQGYETENAQEITTEASQRLKAESPCGETNKLPVTAVNLEANRRAAQETNGTRSRRGKKDSWEQKTEEFTEDGSNLKLIPSKFRSDTEADESLKDSLGSVCVKNTSQVTKDQNSPAAMSVPAANSDSLAPGHQKQARNQQGILKAKQTEILQENPAQRNRAVFRRGKKVNFELGEGSSKEVEIKSSLPGDAEGMTDNSQHENLENPSRVRRGRRKQVYSIPQTASPTFMEKQTLTADHSEDEAFVKEQDAALEGAPCSVEANPPRRGRRQEVGAASQTSRSPSVRTRRGLLEGGDKKMTVREDENPALGNKTSQVKANASARDRRKKIDLAAEAKSSAPLQRKCGLSETDAKDGGANEEQSVSLETVSCAEEKPLGRGRRKETALASHTTNPIPLRGKRGLPADNGREDTPKIEQNIPLKTDDSSVKENQLRKSRRKEIALKEATSPNQGEQVPSKLSGRKNNYREAKKVSLENSSQENRDLSKENSRQTSASVAGSSTSLQGLPEDSKDGAPEEQESKLLEGASPAKENLSRVSRKKTTSSTSEETTSTSLREKPSLPKGRGQKRILKEAEATPPENNSCQGRTRQVRNNRRAVQFTSEAATSTSLHENSESPENGNALETENLCVTSTGCEGRNQSGKGKEGNPVPQVMSTSRRRKCQLPADDSAPKKLKSGNAENGSLGKGKRNKTKEELGKENVRAAQTSGVMDRKTRSSTRTRK</sequence>
<proteinExistence type="predicted"/>
<dbReference type="GO" id="GO:0005694">
    <property type="term" value="C:chromosome"/>
    <property type="evidence" value="ECO:0007669"/>
    <property type="project" value="TreeGrafter"/>
</dbReference>
<feature type="compositionally biased region" description="Basic and acidic residues" evidence="7">
    <location>
        <begin position="2117"/>
        <end position="2132"/>
    </location>
</feature>
<feature type="region of interest" description="Disordered" evidence="7">
    <location>
        <begin position="279"/>
        <end position="339"/>
    </location>
</feature>
<feature type="compositionally biased region" description="Polar residues" evidence="7">
    <location>
        <begin position="1801"/>
        <end position="1818"/>
    </location>
</feature>
<evidence type="ECO:0000313" key="11">
    <source>
        <dbReference type="RefSeq" id="XP_017664816.1"/>
    </source>
</evidence>
<evidence type="ECO:0000313" key="10">
    <source>
        <dbReference type="RefSeq" id="XP_017664815.1"/>
    </source>
</evidence>
<reference evidence="10 11" key="1">
    <citation type="submission" date="2025-04" db="UniProtKB">
        <authorList>
            <consortium name="RefSeq"/>
        </authorList>
    </citation>
    <scope>IDENTIFICATION</scope>
</reference>
<protein>
    <submittedName>
        <fullName evidence="10 11">Antigen KI-67 isoform X1</fullName>
    </submittedName>
</protein>
<feature type="region of interest" description="Disordered" evidence="7">
    <location>
        <begin position="423"/>
        <end position="716"/>
    </location>
</feature>
<feature type="domain" description="FHA" evidence="8">
    <location>
        <begin position="27"/>
        <end position="77"/>
    </location>
</feature>
<feature type="compositionally biased region" description="Basic and acidic residues" evidence="7">
    <location>
        <begin position="2065"/>
        <end position="2077"/>
    </location>
</feature>
<feature type="compositionally biased region" description="Polar residues" evidence="7">
    <location>
        <begin position="1831"/>
        <end position="1845"/>
    </location>
</feature>
<feature type="region of interest" description="Disordered" evidence="7">
    <location>
        <begin position="208"/>
        <end position="259"/>
    </location>
</feature>
<keyword evidence="9" id="KW-1185">Reference proteome</keyword>
<evidence type="ECO:0000256" key="1">
    <source>
        <dbReference type="ARBA" id="ARBA00004123"/>
    </source>
</evidence>
<dbReference type="InterPro" id="IPR000253">
    <property type="entry name" value="FHA_dom"/>
</dbReference>
<dbReference type="SMART" id="SM01295">
    <property type="entry name" value="K167R"/>
    <property type="match status" value="3"/>
</dbReference>
<organism evidence="9 11">
    <name type="scientific">Lepidothrix coronata</name>
    <name type="common">blue-crowned manakin</name>
    <dbReference type="NCBI Taxonomy" id="321398"/>
    <lineage>
        <taxon>Eukaryota</taxon>
        <taxon>Metazoa</taxon>
        <taxon>Chordata</taxon>
        <taxon>Craniata</taxon>
        <taxon>Vertebrata</taxon>
        <taxon>Euteleostomi</taxon>
        <taxon>Archelosauria</taxon>
        <taxon>Archosauria</taxon>
        <taxon>Dinosauria</taxon>
        <taxon>Saurischia</taxon>
        <taxon>Theropoda</taxon>
        <taxon>Coelurosauria</taxon>
        <taxon>Aves</taxon>
        <taxon>Neognathae</taxon>
        <taxon>Neoaves</taxon>
        <taxon>Telluraves</taxon>
        <taxon>Australaves</taxon>
        <taxon>Passeriformes</taxon>
        <taxon>Pipridae</taxon>
        <taxon>Lepidothrix</taxon>
    </lineage>
</organism>
<feature type="region of interest" description="Disordered" evidence="7">
    <location>
        <begin position="1005"/>
        <end position="1029"/>
    </location>
</feature>
<dbReference type="SMART" id="SM00384">
    <property type="entry name" value="AT_hook"/>
    <property type="match status" value="5"/>
</dbReference>
<dbReference type="SUPFAM" id="SSF49879">
    <property type="entry name" value="SMAD/FHA domain"/>
    <property type="match status" value="1"/>
</dbReference>
<evidence type="ECO:0000256" key="3">
    <source>
        <dbReference type="ARBA" id="ARBA00022553"/>
    </source>
</evidence>
<dbReference type="Pfam" id="PF15276">
    <property type="entry name" value="PP1_bind"/>
    <property type="match status" value="1"/>
</dbReference>
<feature type="compositionally biased region" description="Polar residues" evidence="7">
    <location>
        <begin position="1658"/>
        <end position="1673"/>
    </location>
</feature>
<dbReference type="SMART" id="SM00240">
    <property type="entry name" value="FHA"/>
    <property type="match status" value="1"/>
</dbReference>
<feature type="region of interest" description="Disordered" evidence="7">
    <location>
        <begin position="1445"/>
        <end position="2547"/>
    </location>
</feature>
<feature type="compositionally biased region" description="Basic residues" evidence="7">
    <location>
        <begin position="1522"/>
        <end position="1533"/>
    </location>
</feature>
<feature type="region of interest" description="Disordered" evidence="7">
    <location>
        <begin position="733"/>
        <end position="852"/>
    </location>
</feature>
<dbReference type="RefSeq" id="XP_017664815.1">
    <property type="nucleotide sequence ID" value="XM_017809326.1"/>
</dbReference>
<dbReference type="Proteomes" id="UP000504624">
    <property type="component" value="Unplaced"/>
</dbReference>
<feature type="compositionally biased region" description="Basic and acidic residues" evidence="7">
    <location>
        <begin position="2517"/>
        <end position="2526"/>
    </location>
</feature>
<evidence type="ECO:0000259" key="8">
    <source>
        <dbReference type="PROSITE" id="PS50006"/>
    </source>
</evidence>
<evidence type="ECO:0000313" key="9">
    <source>
        <dbReference type="Proteomes" id="UP000504624"/>
    </source>
</evidence>
<dbReference type="PROSITE" id="PS51257">
    <property type="entry name" value="PROKAR_LIPOPROTEIN"/>
    <property type="match status" value="1"/>
</dbReference>
<feature type="compositionally biased region" description="Polar residues" evidence="7">
    <location>
        <begin position="2404"/>
        <end position="2413"/>
    </location>
</feature>
<dbReference type="InterPro" id="IPR017956">
    <property type="entry name" value="AT_hook_DNA-bd_motif"/>
</dbReference>
<feature type="compositionally biased region" description="Basic and acidic residues" evidence="7">
    <location>
        <begin position="156"/>
        <end position="167"/>
    </location>
</feature>
<dbReference type="GO" id="GO:0007088">
    <property type="term" value="P:regulation of mitotic nuclear division"/>
    <property type="evidence" value="ECO:0007669"/>
    <property type="project" value="TreeGrafter"/>
</dbReference>
<keyword evidence="4" id="KW-0832">Ubl conjugation</keyword>
<feature type="region of interest" description="Disordered" evidence="7">
    <location>
        <begin position="156"/>
        <end position="182"/>
    </location>
</feature>
<feature type="compositionally biased region" description="Basic and acidic residues" evidence="7">
    <location>
        <begin position="603"/>
        <end position="620"/>
    </location>
</feature>
<feature type="compositionally biased region" description="Polar residues" evidence="7">
    <location>
        <begin position="2103"/>
        <end position="2112"/>
    </location>
</feature>
<evidence type="ECO:0000256" key="7">
    <source>
        <dbReference type="SAM" id="MobiDB-lite"/>
    </source>
</evidence>
<keyword evidence="5" id="KW-0539">Nucleus</keyword>
<keyword evidence="3" id="KW-0597">Phosphoprotein</keyword>
<feature type="compositionally biased region" description="Basic and acidic residues" evidence="7">
    <location>
        <begin position="2306"/>
        <end position="2315"/>
    </location>
</feature>
<feature type="compositionally biased region" description="Basic and acidic residues" evidence="7">
    <location>
        <begin position="585"/>
        <end position="595"/>
    </location>
</feature>
<dbReference type="InterPro" id="IPR008984">
    <property type="entry name" value="SMAD_FHA_dom_sf"/>
</dbReference>
<dbReference type="PROSITE" id="PS50006">
    <property type="entry name" value="FHA_DOMAIN"/>
    <property type="match status" value="1"/>
</dbReference>
<feature type="compositionally biased region" description="Basic and acidic residues" evidence="7">
    <location>
        <begin position="1739"/>
        <end position="1780"/>
    </location>
</feature>
<dbReference type="GO" id="GO:0003677">
    <property type="term" value="F:DNA binding"/>
    <property type="evidence" value="ECO:0007669"/>
    <property type="project" value="InterPro"/>
</dbReference>
<dbReference type="CTD" id="4288"/>
<feature type="compositionally biased region" description="Polar residues" evidence="7">
    <location>
        <begin position="1480"/>
        <end position="1515"/>
    </location>
</feature>
<evidence type="ECO:0000256" key="5">
    <source>
        <dbReference type="ARBA" id="ARBA00023242"/>
    </source>
</evidence>
<feature type="compositionally biased region" description="Basic and acidic residues" evidence="7">
    <location>
        <begin position="1911"/>
        <end position="1922"/>
    </location>
</feature>
<feature type="compositionally biased region" description="Polar residues" evidence="7">
    <location>
        <begin position="401"/>
        <end position="411"/>
    </location>
</feature>
<feature type="compositionally biased region" description="Basic and acidic residues" evidence="7">
    <location>
        <begin position="1887"/>
        <end position="1896"/>
    </location>
</feature>
<feature type="region of interest" description="Disordered" evidence="7">
    <location>
        <begin position="360"/>
        <end position="411"/>
    </location>
</feature>
<feature type="compositionally biased region" description="Polar residues" evidence="7">
    <location>
        <begin position="292"/>
        <end position="322"/>
    </location>
</feature>
<dbReference type="PANTHER" id="PTHR21603:SF17">
    <property type="entry name" value="PROLIFERATION MARKER PROTEIN KI-67"/>
    <property type="match status" value="1"/>
</dbReference>
<feature type="compositionally biased region" description="Basic and acidic residues" evidence="7">
    <location>
        <begin position="2334"/>
        <end position="2348"/>
    </location>
</feature>
<feature type="compositionally biased region" description="Polar residues" evidence="7">
    <location>
        <begin position="2316"/>
        <end position="2330"/>
    </location>
</feature>
<feature type="compositionally biased region" description="Basic and acidic residues" evidence="7">
    <location>
        <begin position="1606"/>
        <end position="1615"/>
    </location>
</feature>
<feature type="compositionally biased region" description="Basic and acidic residues" evidence="7">
    <location>
        <begin position="2248"/>
        <end position="2269"/>
    </location>
</feature>
<keyword evidence="6" id="KW-0131">Cell cycle</keyword>
<keyword evidence="2" id="KW-1017">Isopeptide bond</keyword>
<feature type="compositionally biased region" description="Polar residues" evidence="7">
    <location>
        <begin position="2424"/>
        <end position="2467"/>
    </location>
</feature>
<dbReference type="Pfam" id="PF00498">
    <property type="entry name" value="FHA"/>
    <property type="match status" value="1"/>
</dbReference>
<dbReference type="OrthoDB" id="6288785at2759"/>
<feature type="compositionally biased region" description="Basic residues" evidence="7">
    <location>
        <begin position="888"/>
        <end position="900"/>
    </location>
</feature>
<feature type="compositionally biased region" description="Basic residues" evidence="7">
    <location>
        <begin position="1781"/>
        <end position="1790"/>
    </location>
</feature>
<dbReference type="PANTHER" id="PTHR21603">
    <property type="entry name" value="ANTIGEN KI-67-LIKE PROTEIN"/>
    <property type="match status" value="1"/>
</dbReference>
<feature type="compositionally biased region" description="Acidic residues" evidence="7">
    <location>
        <begin position="1642"/>
        <end position="1651"/>
    </location>
</feature>
<feature type="compositionally biased region" description="Low complexity" evidence="7">
    <location>
        <begin position="745"/>
        <end position="763"/>
    </location>
</feature>
<feature type="compositionally biased region" description="Low complexity" evidence="7">
    <location>
        <begin position="481"/>
        <end position="491"/>
    </location>
</feature>
<comment type="subcellular location">
    <subcellularLocation>
        <location evidence="1">Nucleus</location>
    </subcellularLocation>
</comment>
<dbReference type="Gene3D" id="2.60.200.20">
    <property type="match status" value="1"/>
</dbReference>
<feature type="compositionally biased region" description="Basic and acidic residues" evidence="7">
    <location>
        <begin position="499"/>
        <end position="509"/>
    </location>
</feature>
<dbReference type="Pfam" id="PF08065">
    <property type="entry name" value="KI67R"/>
    <property type="match status" value="4"/>
</dbReference>
<feature type="compositionally biased region" description="Polar residues" evidence="7">
    <location>
        <begin position="2047"/>
        <end position="2064"/>
    </location>
</feature>
<feature type="compositionally biased region" description="Basic and acidic residues" evidence="7">
    <location>
        <begin position="789"/>
        <end position="806"/>
    </location>
</feature>
<accession>A0A6J0GSD0</accession>
<feature type="compositionally biased region" description="Polar residues" evidence="7">
    <location>
        <begin position="1930"/>
        <end position="1955"/>
    </location>
</feature>
<dbReference type="CDD" id="cd22673">
    <property type="entry name" value="FHA_Ki67"/>
    <property type="match status" value="1"/>
</dbReference>
<feature type="compositionally biased region" description="Basic and acidic residues" evidence="7">
    <location>
        <begin position="537"/>
        <end position="561"/>
    </location>
</feature>
<feature type="compositionally biased region" description="Low complexity" evidence="7">
    <location>
        <begin position="2368"/>
        <end position="2379"/>
    </location>
</feature>
<name>A0A6J0GSD0_9PASS</name>
<evidence type="ECO:0000256" key="4">
    <source>
        <dbReference type="ARBA" id="ARBA00022843"/>
    </source>
</evidence>
<gene>
    <name evidence="10 11" type="primary">MKI67</name>
</gene>
<feature type="region of interest" description="Disordered" evidence="7">
    <location>
        <begin position="880"/>
        <end position="922"/>
    </location>
</feature>